<gene>
    <name evidence="1" type="ORF">E2C01_090733</name>
</gene>
<comment type="caution">
    <text evidence="1">The sequence shown here is derived from an EMBL/GenBank/DDBJ whole genome shotgun (WGS) entry which is preliminary data.</text>
</comment>
<dbReference type="EMBL" id="VSRR010102544">
    <property type="protein sequence ID" value="MPC95517.1"/>
    <property type="molecule type" value="Genomic_DNA"/>
</dbReference>
<protein>
    <submittedName>
        <fullName evidence="1">Uncharacterized protein</fullName>
    </submittedName>
</protein>
<name>A0A5B7JQW9_PORTR</name>
<keyword evidence="2" id="KW-1185">Reference proteome</keyword>
<evidence type="ECO:0000313" key="1">
    <source>
        <dbReference type="EMBL" id="MPC95517.1"/>
    </source>
</evidence>
<proteinExistence type="predicted"/>
<dbReference type="AlphaFoldDB" id="A0A5B7JQW9"/>
<sequence length="130" mass="14350">MNTKCNYRAEVIHPRVQTAHSLNVGVKLREGWGERLRVRLGEGFGHPEGRLREVGEGTSVNSLLWPGQGMFRVDCCGAFVIVSGRVYVSPSLPLQAGYKRIVFAWHSKPMLAVCHAAPGQCDNRTTQAMS</sequence>
<organism evidence="1 2">
    <name type="scientific">Portunus trituberculatus</name>
    <name type="common">Swimming crab</name>
    <name type="synonym">Neptunus trituberculatus</name>
    <dbReference type="NCBI Taxonomy" id="210409"/>
    <lineage>
        <taxon>Eukaryota</taxon>
        <taxon>Metazoa</taxon>
        <taxon>Ecdysozoa</taxon>
        <taxon>Arthropoda</taxon>
        <taxon>Crustacea</taxon>
        <taxon>Multicrustacea</taxon>
        <taxon>Malacostraca</taxon>
        <taxon>Eumalacostraca</taxon>
        <taxon>Eucarida</taxon>
        <taxon>Decapoda</taxon>
        <taxon>Pleocyemata</taxon>
        <taxon>Brachyura</taxon>
        <taxon>Eubrachyura</taxon>
        <taxon>Portunoidea</taxon>
        <taxon>Portunidae</taxon>
        <taxon>Portuninae</taxon>
        <taxon>Portunus</taxon>
    </lineage>
</organism>
<dbReference type="Proteomes" id="UP000324222">
    <property type="component" value="Unassembled WGS sequence"/>
</dbReference>
<evidence type="ECO:0000313" key="2">
    <source>
        <dbReference type="Proteomes" id="UP000324222"/>
    </source>
</evidence>
<reference evidence="1 2" key="1">
    <citation type="submission" date="2019-05" db="EMBL/GenBank/DDBJ databases">
        <title>Another draft genome of Portunus trituberculatus and its Hox gene families provides insights of decapod evolution.</title>
        <authorList>
            <person name="Jeong J.-H."/>
            <person name="Song I."/>
            <person name="Kim S."/>
            <person name="Choi T."/>
            <person name="Kim D."/>
            <person name="Ryu S."/>
            <person name="Kim W."/>
        </authorList>
    </citation>
    <scope>NUCLEOTIDE SEQUENCE [LARGE SCALE GENOMIC DNA]</scope>
    <source>
        <tissue evidence="1">Muscle</tissue>
    </source>
</reference>
<accession>A0A5B7JQW9</accession>